<dbReference type="InterPro" id="IPR024079">
    <property type="entry name" value="MetalloPept_cat_dom_sf"/>
</dbReference>
<dbReference type="SUPFAM" id="SSF55486">
    <property type="entry name" value="Metalloproteases ('zincins'), catalytic domain"/>
    <property type="match status" value="1"/>
</dbReference>
<comment type="caution">
    <text evidence="3">The sequence shown here is derived from an EMBL/GenBank/DDBJ whole genome shotgun (WGS) entry which is preliminary data.</text>
</comment>
<evidence type="ECO:0000256" key="1">
    <source>
        <dbReference type="SAM" id="MobiDB-lite"/>
    </source>
</evidence>
<dbReference type="Gene3D" id="2.60.120.380">
    <property type="match status" value="1"/>
</dbReference>
<feature type="compositionally biased region" description="Pro residues" evidence="1">
    <location>
        <begin position="471"/>
        <end position="498"/>
    </location>
</feature>
<protein>
    <submittedName>
        <fullName evidence="3">M12 family metallo-peptidase</fullName>
    </submittedName>
</protein>
<reference evidence="3 4" key="1">
    <citation type="submission" date="2024-09" db="EMBL/GenBank/DDBJ databases">
        <authorList>
            <person name="Sun Q."/>
            <person name="Mori K."/>
        </authorList>
    </citation>
    <scope>NUCLEOTIDE SEQUENCE [LARGE SCALE GENOMIC DNA]</scope>
    <source>
        <strain evidence="3 4">CCM 8654</strain>
    </source>
</reference>
<evidence type="ECO:0000313" key="3">
    <source>
        <dbReference type="EMBL" id="MFC0223766.1"/>
    </source>
</evidence>
<feature type="region of interest" description="Disordered" evidence="1">
    <location>
        <begin position="466"/>
        <end position="512"/>
    </location>
</feature>
<evidence type="ECO:0000313" key="4">
    <source>
        <dbReference type="Proteomes" id="UP001589698"/>
    </source>
</evidence>
<dbReference type="EMBL" id="JBHLXH010000002">
    <property type="protein sequence ID" value="MFC0223766.1"/>
    <property type="molecule type" value="Genomic_DNA"/>
</dbReference>
<dbReference type="Gene3D" id="3.40.390.10">
    <property type="entry name" value="Collagenase (Catalytic Domain)"/>
    <property type="match status" value="1"/>
</dbReference>
<evidence type="ECO:0000256" key="2">
    <source>
        <dbReference type="SAM" id="SignalP"/>
    </source>
</evidence>
<proteinExistence type="predicted"/>
<sequence length="592" mass="60126">MPAPLPALPARALGAAVLGAALALGALAGAPTSSADTAAACDSPGRAVPLDRAVAEAPGLAAVRGTSGLDGATLRRLAGDGTARLDGCGRVFVVDHAAPPSDRPLTDPSAVAVPADVLALASRPSSSRTLYLDFDGSTWSGTAWNGGAAIESPAYSIDADTTTLSALERAQVFLAWRSVAEDFAPFDVNVTTSAPAPEALTRTSPSDATYGTTVVITSTNAVGAGCGCGGKAYVGVFAGVNAQRYQPAWVFTDGSGTGGYNVGQVVSHEAGHTFGLSHDGTSSQGYYQGASGWGPIMGASYGRRASQWSRGEYADANNTEDDLAVLAGVAPLLPDDHAGTPTLLAPGTPLDGLITSRTDTDTFAFLAAGATTLEVSGPPDVSDVDVLLTVRGAGARVVATVDPTGPSATDDTLDATWTADLPATEAVYTAVVDGTSHGDPSSPGGYSDYASIGTYTVTLTTAAGPITTVPTPAPDPPPVATPTPGTPTSSPSPTPTPTPTTGTPTGTPVAFTTDRLPRARSGARYRATIRFTGPVLEAKVWLTLPRGLRWRARSDRLVVSGRLHGHGTRHLTAELLASDGTTVRRTFRIVVR</sequence>
<feature type="compositionally biased region" description="Low complexity" evidence="1">
    <location>
        <begin position="499"/>
        <end position="512"/>
    </location>
</feature>
<keyword evidence="4" id="KW-1185">Reference proteome</keyword>
<dbReference type="Proteomes" id="UP001589698">
    <property type="component" value="Unassembled WGS sequence"/>
</dbReference>
<accession>A0ABV6E496</accession>
<dbReference type="RefSeq" id="WP_378519562.1">
    <property type="nucleotide sequence ID" value="NZ_JBHLXH010000002.1"/>
</dbReference>
<name>A0ABV6E496_9ACTN</name>
<organism evidence="3 4">
    <name type="scientific">Nocardioides zeicaulis</name>
    <dbReference type="NCBI Taxonomy" id="1776857"/>
    <lineage>
        <taxon>Bacteria</taxon>
        <taxon>Bacillati</taxon>
        <taxon>Actinomycetota</taxon>
        <taxon>Actinomycetes</taxon>
        <taxon>Propionibacteriales</taxon>
        <taxon>Nocardioidaceae</taxon>
        <taxon>Nocardioides</taxon>
    </lineage>
</organism>
<feature type="chain" id="PRO_5046437357" evidence="2">
    <location>
        <begin position="29"/>
        <end position="592"/>
    </location>
</feature>
<keyword evidence="2" id="KW-0732">Signal</keyword>
<feature type="signal peptide" evidence="2">
    <location>
        <begin position="1"/>
        <end position="28"/>
    </location>
</feature>
<gene>
    <name evidence="3" type="ORF">ACFFJG_14865</name>
</gene>
<dbReference type="Pfam" id="PF13688">
    <property type="entry name" value="Reprolysin_5"/>
    <property type="match status" value="1"/>
</dbReference>